<feature type="transmembrane region" description="Helical" evidence="6">
    <location>
        <begin position="42"/>
        <end position="60"/>
    </location>
</feature>
<comment type="similarity">
    <text evidence="2 6">Belongs to the GDT1 family.</text>
</comment>
<keyword evidence="8" id="KW-1185">Reference proteome</keyword>
<gene>
    <name evidence="7" type="ORF">DCD74_00580</name>
</gene>
<dbReference type="InterPro" id="IPR001727">
    <property type="entry name" value="GDT1-like"/>
</dbReference>
<dbReference type="AlphaFoldDB" id="A0A344J2X4"/>
<feature type="transmembrane region" description="Helical" evidence="6">
    <location>
        <begin position="136"/>
        <end position="157"/>
    </location>
</feature>
<organism evidence="7 8">
    <name type="scientific">Solilutibacter oculi</name>
    <dbReference type="NCBI Taxonomy" id="2698682"/>
    <lineage>
        <taxon>Bacteria</taxon>
        <taxon>Pseudomonadati</taxon>
        <taxon>Pseudomonadota</taxon>
        <taxon>Gammaproteobacteria</taxon>
        <taxon>Lysobacterales</taxon>
        <taxon>Lysobacteraceae</taxon>
        <taxon>Solilutibacter</taxon>
    </lineage>
</organism>
<dbReference type="PANTHER" id="PTHR12608">
    <property type="entry name" value="TRANSMEMBRANE PROTEIN HTP-1 RELATED"/>
    <property type="match status" value="1"/>
</dbReference>
<keyword evidence="5 6" id="KW-0472">Membrane</keyword>
<keyword evidence="4 6" id="KW-1133">Transmembrane helix</keyword>
<dbReference type="Proteomes" id="UP000251842">
    <property type="component" value="Chromosome"/>
</dbReference>
<dbReference type="KEGG" id="lue:DCD74_00580"/>
<evidence type="ECO:0000256" key="1">
    <source>
        <dbReference type="ARBA" id="ARBA00004141"/>
    </source>
</evidence>
<dbReference type="Pfam" id="PF01169">
    <property type="entry name" value="GDT1"/>
    <property type="match status" value="2"/>
</dbReference>
<reference evidence="8" key="1">
    <citation type="submission" date="2018-05" db="EMBL/GenBank/DDBJ databases">
        <title>Luteimonas pekinense sp. nov., isolated from human Meibomian gland secretions, Beijing, China.</title>
        <authorList>
            <person name="Wen T."/>
            <person name="Bai H."/>
            <person name="Lv H."/>
        </authorList>
    </citation>
    <scope>NUCLEOTIDE SEQUENCE [LARGE SCALE GENOMIC DNA]</scope>
    <source>
        <strain evidence="8">83-4</strain>
    </source>
</reference>
<evidence type="ECO:0000256" key="5">
    <source>
        <dbReference type="ARBA" id="ARBA00023136"/>
    </source>
</evidence>
<accession>A0A344J2X4</accession>
<feature type="transmembrane region" description="Helical" evidence="6">
    <location>
        <begin position="169"/>
        <end position="187"/>
    </location>
</feature>
<evidence type="ECO:0000256" key="4">
    <source>
        <dbReference type="ARBA" id="ARBA00022989"/>
    </source>
</evidence>
<dbReference type="GO" id="GO:0046873">
    <property type="term" value="F:metal ion transmembrane transporter activity"/>
    <property type="evidence" value="ECO:0007669"/>
    <property type="project" value="InterPro"/>
</dbReference>
<dbReference type="OrthoDB" id="9801356at2"/>
<keyword evidence="3 6" id="KW-0812">Transmembrane</keyword>
<protein>
    <recommendedName>
        <fullName evidence="6">GDT1 family protein</fullName>
    </recommendedName>
</protein>
<proteinExistence type="inferred from homology"/>
<evidence type="ECO:0000313" key="8">
    <source>
        <dbReference type="Proteomes" id="UP000251842"/>
    </source>
</evidence>
<comment type="subcellular location">
    <subcellularLocation>
        <location evidence="1 6">Membrane</location>
        <topology evidence="1 6">Multi-pass membrane protein</topology>
    </subcellularLocation>
</comment>
<name>A0A344J2X4_9GAMM</name>
<evidence type="ECO:0000313" key="7">
    <source>
        <dbReference type="EMBL" id="AXA83384.1"/>
    </source>
</evidence>
<evidence type="ECO:0000256" key="2">
    <source>
        <dbReference type="ARBA" id="ARBA00009190"/>
    </source>
</evidence>
<evidence type="ECO:0000256" key="6">
    <source>
        <dbReference type="RuleBase" id="RU365102"/>
    </source>
</evidence>
<dbReference type="RefSeq" id="WP_112925606.1">
    <property type="nucleotide sequence ID" value="NZ_CP029556.1"/>
</dbReference>
<feature type="transmembrane region" description="Helical" evidence="6">
    <location>
        <begin position="98"/>
        <end position="116"/>
    </location>
</feature>
<dbReference type="PANTHER" id="PTHR12608:SF1">
    <property type="entry name" value="TRANSMEMBRANE PROTEIN 165"/>
    <property type="match status" value="1"/>
</dbReference>
<dbReference type="GO" id="GO:0016020">
    <property type="term" value="C:membrane"/>
    <property type="evidence" value="ECO:0007669"/>
    <property type="project" value="UniProtKB-SubCell"/>
</dbReference>
<sequence>MSDIPFYAALISTGTVAVAEIGDKTQLLALLLAARFRKPWPIIGGILVATLLNHALAGWLGTLVAQWLTPDVLRWVVAVSFIAIALWTLKPDTLEDDAALPARGAFIATTIAFFLAEIGDKTQVATILLAAKYPPLWQVVLGTTVGMLLANVPVVLLGSRFAQKLPLKAARITAAVVFLLLGLWAAFRGIG</sequence>
<feature type="transmembrane region" description="Helical" evidence="6">
    <location>
        <begin position="72"/>
        <end position="89"/>
    </location>
</feature>
<dbReference type="EMBL" id="CP029556">
    <property type="protein sequence ID" value="AXA83384.1"/>
    <property type="molecule type" value="Genomic_DNA"/>
</dbReference>
<evidence type="ECO:0000256" key="3">
    <source>
        <dbReference type="ARBA" id="ARBA00022692"/>
    </source>
</evidence>